<evidence type="ECO:0000256" key="5">
    <source>
        <dbReference type="ARBA" id="ARBA00022596"/>
    </source>
</evidence>
<dbReference type="FunFam" id="3.40.50.300:FF:000016">
    <property type="entry name" value="Oligopeptide ABC transporter ATP-binding component"/>
    <property type="match status" value="1"/>
</dbReference>
<evidence type="ECO:0000256" key="10">
    <source>
        <dbReference type="ARBA" id="ARBA00023112"/>
    </source>
</evidence>
<dbReference type="AlphaFoldDB" id="A0A0E4CYE6"/>
<evidence type="ECO:0000256" key="7">
    <source>
        <dbReference type="ARBA" id="ARBA00022840"/>
    </source>
</evidence>
<evidence type="ECO:0000256" key="13">
    <source>
        <dbReference type="ARBA" id="ARBA00039098"/>
    </source>
</evidence>
<evidence type="ECO:0000256" key="12">
    <source>
        <dbReference type="ARBA" id="ARBA00038669"/>
    </source>
</evidence>
<dbReference type="GO" id="GO:0015413">
    <property type="term" value="F:ABC-type nickel transporter activity"/>
    <property type="evidence" value="ECO:0007669"/>
    <property type="project" value="UniProtKB-EC"/>
</dbReference>
<keyword evidence="5" id="KW-0533">Nickel</keyword>
<dbReference type="EC" id="7.2.2.11" evidence="13"/>
<dbReference type="SUPFAM" id="SSF52540">
    <property type="entry name" value="P-loop containing nucleoside triphosphate hydrolases"/>
    <property type="match status" value="1"/>
</dbReference>
<evidence type="ECO:0000256" key="3">
    <source>
        <dbReference type="ARBA" id="ARBA00022448"/>
    </source>
</evidence>
<keyword evidence="11" id="KW-0472">Membrane</keyword>
<protein>
    <recommendedName>
        <fullName evidence="14">Nickel import system ATP-binding protein NikD</fullName>
        <ecNumber evidence="13">7.2.2.11</ecNumber>
    </recommendedName>
</protein>
<comment type="subunit">
    <text evidence="12">The complex is composed of two ATP-binding proteins (NikD and NikE), two transmembrane proteins (NikB and NikC) and a solute-binding protein (NikA).</text>
</comment>
<dbReference type="InterPro" id="IPR050388">
    <property type="entry name" value="ABC_Ni/Peptide_Import"/>
</dbReference>
<dbReference type="HOGENOM" id="CLU_000604_1_23_9"/>
<keyword evidence="9" id="KW-0406">Ion transport</keyword>
<comment type="catalytic activity">
    <reaction evidence="15">
        <text>Ni(2+)(out) + ATP + H2O = Ni(2+)(in) + ADP + phosphate + H(+)</text>
        <dbReference type="Rhea" id="RHEA:15557"/>
        <dbReference type="ChEBI" id="CHEBI:15377"/>
        <dbReference type="ChEBI" id="CHEBI:15378"/>
        <dbReference type="ChEBI" id="CHEBI:30616"/>
        <dbReference type="ChEBI" id="CHEBI:43474"/>
        <dbReference type="ChEBI" id="CHEBI:49786"/>
        <dbReference type="ChEBI" id="CHEBI:456216"/>
        <dbReference type="EC" id="7.2.2.11"/>
    </reaction>
    <physiologicalReaction direction="left-to-right" evidence="15">
        <dbReference type="Rhea" id="RHEA:15558"/>
    </physiologicalReaction>
</comment>
<dbReference type="CDD" id="cd03257">
    <property type="entry name" value="ABC_NikE_OppD_transporters"/>
    <property type="match status" value="1"/>
</dbReference>
<keyword evidence="10" id="KW-0921">Nickel transport</keyword>
<evidence type="ECO:0000256" key="9">
    <source>
        <dbReference type="ARBA" id="ARBA00023065"/>
    </source>
</evidence>
<dbReference type="Pfam" id="PF00005">
    <property type="entry name" value="ABC_tran"/>
    <property type="match status" value="1"/>
</dbReference>
<keyword evidence="8" id="KW-1278">Translocase</keyword>
<dbReference type="PROSITE" id="PS50893">
    <property type="entry name" value="ABC_TRANSPORTER_2"/>
    <property type="match status" value="1"/>
</dbReference>
<evidence type="ECO:0000256" key="15">
    <source>
        <dbReference type="ARBA" id="ARBA00048610"/>
    </source>
</evidence>
<dbReference type="Gene3D" id="3.40.50.300">
    <property type="entry name" value="P-loop containing nucleotide triphosphate hydrolases"/>
    <property type="match status" value="1"/>
</dbReference>
<dbReference type="GO" id="GO:0016887">
    <property type="term" value="F:ATP hydrolysis activity"/>
    <property type="evidence" value="ECO:0007669"/>
    <property type="project" value="InterPro"/>
</dbReference>
<dbReference type="InterPro" id="IPR003439">
    <property type="entry name" value="ABC_transporter-like_ATP-bd"/>
</dbReference>
<reference evidence="18" key="1">
    <citation type="submission" date="2015-03" db="EMBL/GenBank/DDBJ databases">
        <authorList>
            <person name="Wibberg D."/>
        </authorList>
    </citation>
    <scope>NUCLEOTIDE SEQUENCE [LARGE SCALE GENOMIC DNA]</scope>
</reference>
<dbReference type="RefSeq" id="WP_020427207.1">
    <property type="nucleotide sequence ID" value="NZ_AGBD01000309.1"/>
</dbReference>
<dbReference type="InterPro" id="IPR027417">
    <property type="entry name" value="P-loop_NTPase"/>
</dbReference>
<gene>
    <name evidence="17" type="ORF">PRIO_4943</name>
</gene>
<evidence type="ECO:0000313" key="17">
    <source>
        <dbReference type="EMBL" id="CQR57345.1"/>
    </source>
</evidence>
<evidence type="ECO:0000256" key="11">
    <source>
        <dbReference type="ARBA" id="ARBA00023136"/>
    </source>
</evidence>
<keyword evidence="6" id="KW-0547">Nucleotide-binding</keyword>
<evidence type="ECO:0000256" key="6">
    <source>
        <dbReference type="ARBA" id="ARBA00022741"/>
    </source>
</evidence>
<dbReference type="GO" id="GO:0005886">
    <property type="term" value="C:plasma membrane"/>
    <property type="evidence" value="ECO:0007669"/>
    <property type="project" value="UniProtKB-SubCell"/>
</dbReference>
<name>A0A0E4CYE6_9BACL</name>
<evidence type="ECO:0000259" key="16">
    <source>
        <dbReference type="PROSITE" id="PS50893"/>
    </source>
</evidence>
<evidence type="ECO:0000256" key="4">
    <source>
        <dbReference type="ARBA" id="ARBA00022475"/>
    </source>
</evidence>
<sequence>MLTETPLLRIRHLRTSFCTKDQAVTAVDDVSMEVRPRQIVALVGESGCGKSVTAMSVLGLLDPPGRVEKGEVWLGGNNLREYSKRELRKLRSKEIAIIFQDPMNALHPLLPIGKQIRETVMLHKKVSRKEAKALALEQMRRAGLSDPELLYTKYPFQISGGMCQRVMIAIALISGARLLIADEPTTALDVMAQARILKELDRIRHAEGLGILLITHDFGVVAELADYVYVMQSGKIVEAGNVYTLFANPVHPYTRQLLSSR</sequence>
<proteinExistence type="inferred from homology"/>
<evidence type="ECO:0000256" key="2">
    <source>
        <dbReference type="ARBA" id="ARBA00005417"/>
    </source>
</evidence>
<evidence type="ECO:0000256" key="1">
    <source>
        <dbReference type="ARBA" id="ARBA00004202"/>
    </source>
</evidence>
<keyword evidence="3" id="KW-0813">Transport</keyword>
<evidence type="ECO:0000256" key="8">
    <source>
        <dbReference type="ARBA" id="ARBA00022967"/>
    </source>
</evidence>
<dbReference type="InterPro" id="IPR017871">
    <property type="entry name" value="ABC_transporter-like_CS"/>
</dbReference>
<evidence type="ECO:0000313" key="18">
    <source>
        <dbReference type="Proteomes" id="UP000033163"/>
    </source>
</evidence>
<comment type="subcellular location">
    <subcellularLocation>
        <location evidence="1">Cell membrane</location>
        <topology evidence="1">Peripheral membrane protein</topology>
    </subcellularLocation>
</comment>
<dbReference type="GO" id="GO:0005524">
    <property type="term" value="F:ATP binding"/>
    <property type="evidence" value="ECO:0007669"/>
    <property type="project" value="UniProtKB-KW"/>
</dbReference>
<dbReference type="PROSITE" id="PS00211">
    <property type="entry name" value="ABC_TRANSPORTER_1"/>
    <property type="match status" value="1"/>
</dbReference>
<dbReference type="PATRIC" id="fig|1073571.4.peg.5310"/>
<comment type="similarity">
    <text evidence="2">Belongs to the ABC transporter superfamily.</text>
</comment>
<organism evidence="17 18">
    <name type="scientific">Paenibacillus riograndensis SBR5</name>
    <dbReference type="NCBI Taxonomy" id="1073571"/>
    <lineage>
        <taxon>Bacteria</taxon>
        <taxon>Bacillati</taxon>
        <taxon>Bacillota</taxon>
        <taxon>Bacilli</taxon>
        <taxon>Bacillales</taxon>
        <taxon>Paenibacillaceae</taxon>
        <taxon>Paenibacillus</taxon>
        <taxon>Paenibacillus sonchi group</taxon>
    </lineage>
</organism>
<evidence type="ECO:0000256" key="14">
    <source>
        <dbReference type="ARBA" id="ARBA00044143"/>
    </source>
</evidence>
<dbReference type="EMBL" id="LN831776">
    <property type="protein sequence ID" value="CQR57345.1"/>
    <property type="molecule type" value="Genomic_DNA"/>
</dbReference>
<dbReference type="PANTHER" id="PTHR43297:SF13">
    <property type="entry name" value="NICKEL ABC TRANSPORTER, ATP-BINDING PROTEIN"/>
    <property type="match status" value="1"/>
</dbReference>
<dbReference type="SMART" id="SM00382">
    <property type="entry name" value="AAA"/>
    <property type="match status" value="1"/>
</dbReference>
<dbReference type="PANTHER" id="PTHR43297">
    <property type="entry name" value="OLIGOPEPTIDE TRANSPORT ATP-BINDING PROTEIN APPD"/>
    <property type="match status" value="1"/>
</dbReference>
<dbReference type="Proteomes" id="UP000033163">
    <property type="component" value="Chromosome I"/>
</dbReference>
<dbReference type="KEGG" id="pri:PRIO_4943"/>
<feature type="domain" description="ABC transporter" evidence="16">
    <location>
        <begin position="8"/>
        <end position="258"/>
    </location>
</feature>
<keyword evidence="7 17" id="KW-0067">ATP-binding</keyword>
<dbReference type="InterPro" id="IPR003593">
    <property type="entry name" value="AAA+_ATPase"/>
</dbReference>
<keyword evidence="4" id="KW-1003">Cell membrane</keyword>
<accession>A0A0E4CYE6</accession>